<gene>
    <name evidence="2" type="ORF">NDU88_007566</name>
</gene>
<protein>
    <submittedName>
        <fullName evidence="2">Uncharacterized protein</fullName>
    </submittedName>
</protein>
<feature type="compositionally biased region" description="Polar residues" evidence="1">
    <location>
        <begin position="166"/>
        <end position="177"/>
    </location>
</feature>
<evidence type="ECO:0000313" key="2">
    <source>
        <dbReference type="EMBL" id="KAJ1119380.1"/>
    </source>
</evidence>
<feature type="region of interest" description="Disordered" evidence="1">
    <location>
        <begin position="27"/>
        <end position="184"/>
    </location>
</feature>
<dbReference type="AlphaFoldDB" id="A0AAV7NWM5"/>
<sequence length="184" mass="19605">MKKLYAVYGDGDWKGDSSVQCQFFLAPPTGWRSAGGPQPLSTVSRTPPLLRDRPRSSEPVRREGGFVSPPLGTSDSHRSTWGWAPPSPASAPSQRGLSVLALRTRIQTGRDRSSSPARLSRGPGSTQGPGSPQQVRPQARPGAGGPIPRPRMSRIKDGDRAVSGIRPQSSGRLQSPSRPGMAHL</sequence>
<organism evidence="2 3">
    <name type="scientific">Pleurodeles waltl</name>
    <name type="common">Iberian ribbed newt</name>
    <dbReference type="NCBI Taxonomy" id="8319"/>
    <lineage>
        <taxon>Eukaryota</taxon>
        <taxon>Metazoa</taxon>
        <taxon>Chordata</taxon>
        <taxon>Craniata</taxon>
        <taxon>Vertebrata</taxon>
        <taxon>Euteleostomi</taxon>
        <taxon>Amphibia</taxon>
        <taxon>Batrachia</taxon>
        <taxon>Caudata</taxon>
        <taxon>Salamandroidea</taxon>
        <taxon>Salamandridae</taxon>
        <taxon>Pleurodelinae</taxon>
        <taxon>Pleurodeles</taxon>
    </lineage>
</organism>
<evidence type="ECO:0000256" key="1">
    <source>
        <dbReference type="SAM" id="MobiDB-lite"/>
    </source>
</evidence>
<dbReference type="Proteomes" id="UP001066276">
    <property type="component" value="Chromosome 8"/>
</dbReference>
<accession>A0AAV7NWM5</accession>
<feature type="compositionally biased region" description="Basic and acidic residues" evidence="1">
    <location>
        <begin position="50"/>
        <end position="64"/>
    </location>
</feature>
<comment type="caution">
    <text evidence="2">The sequence shown here is derived from an EMBL/GenBank/DDBJ whole genome shotgun (WGS) entry which is preliminary data.</text>
</comment>
<evidence type="ECO:0000313" key="3">
    <source>
        <dbReference type="Proteomes" id="UP001066276"/>
    </source>
</evidence>
<dbReference type="EMBL" id="JANPWB010000012">
    <property type="protein sequence ID" value="KAJ1119380.1"/>
    <property type="molecule type" value="Genomic_DNA"/>
</dbReference>
<proteinExistence type="predicted"/>
<feature type="compositionally biased region" description="Low complexity" evidence="1">
    <location>
        <begin position="120"/>
        <end position="141"/>
    </location>
</feature>
<reference evidence="2" key="1">
    <citation type="journal article" date="2022" name="bioRxiv">
        <title>Sequencing and chromosome-scale assembly of the giantPleurodeles waltlgenome.</title>
        <authorList>
            <person name="Brown T."/>
            <person name="Elewa A."/>
            <person name="Iarovenko S."/>
            <person name="Subramanian E."/>
            <person name="Araus A.J."/>
            <person name="Petzold A."/>
            <person name="Susuki M."/>
            <person name="Suzuki K.-i.T."/>
            <person name="Hayashi T."/>
            <person name="Toyoda A."/>
            <person name="Oliveira C."/>
            <person name="Osipova E."/>
            <person name="Leigh N.D."/>
            <person name="Simon A."/>
            <person name="Yun M.H."/>
        </authorList>
    </citation>
    <scope>NUCLEOTIDE SEQUENCE</scope>
    <source>
        <strain evidence="2">20211129_DDA</strain>
        <tissue evidence="2">Liver</tissue>
    </source>
</reference>
<keyword evidence="3" id="KW-1185">Reference proteome</keyword>
<name>A0AAV7NWM5_PLEWA</name>